<dbReference type="EMBL" id="JACCFS010000001">
    <property type="protein sequence ID" value="NYJ32958.1"/>
    <property type="molecule type" value="Genomic_DNA"/>
</dbReference>
<protein>
    <submittedName>
        <fullName evidence="4">Purine catabolism regulator</fullName>
    </submittedName>
</protein>
<dbReference type="RefSeq" id="WP_179820953.1">
    <property type="nucleotide sequence ID" value="NZ_JACCFS010000001.1"/>
</dbReference>
<dbReference type="Pfam" id="PF07905">
    <property type="entry name" value="PucR"/>
    <property type="match status" value="1"/>
</dbReference>
<dbReference type="PANTHER" id="PTHR33744">
    <property type="entry name" value="CARBOHYDRATE DIACID REGULATOR"/>
    <property type="match status" value="1"/>
</dbReference>
<proteinExistence type="predicted"/>
<name>A0A7Z0J8C5_9ACTN</name>
<dbReference type="Pfam" id="PF13556">
    <property type="entry name" value="HTH_30"/>
    <property type="match status" value="1"/>
</dbReference>
<dbReference type="AlphaFoldDB" id="A0A7Z0J8C5"/>
<accession>A0A7Z0J8C5</accession>
<evidence type="ECO:0000259" key="3">
    <source>
        <dbReference type="Pfam" id="PF13556"/>
    </source>
</evidence>
<comment type="caution">
    <text evidence="4">The sequence shown here is derived from an EMBL/GenBank/DDBJ whole genome shotgun (WGS) entry which is preliminary data.</text>
</comment>
<evidence type="ECO:0000313" key="4">
    <source>
        <dbReference type="EMBL" id="NYJ32958.1"/>
    </source>
</evidence>
<gene>
    <name evidence="4" type="ORF">HNR10_000839</name>
</gene>
<dbReference type="PANTHER" id="PTHR33744:SF1">
    <property type="entry name" value="DNA-BINDING TRANSCRIPTIONAL ACTIVATOR ADER"/>
    <property type="match status" value="1"/>
</dbReference>
<feature type="compositionally biased region" description="Low complexity" evidence="1">
    <location>
        <begin position="372"/>
        <end position="383"/>
    </location>
</feature>
<feature type="region of interest" description="Disordered" evidence="1">
    <location>
        <begin position="343"/>
        <end position="383"/>
    </location>
</feature>
<dbReference type="Gene3D" id="1.10.10.2840">
    <property type="entry name" value="PucR C-terminal helix-turn-helix domain"/>
    <property type="match status" value="1"/>
</dbReference>
<feature type="domain" description="PucR C-terminal helix-turn-helix" evidence="3">
    <location>
        <begin position="471"/>
        <end position="528"/>
    </location>
</feature>
<dbReference type="InterPro" id="IPR042070">
    <property type="entry name" value="PucR_C-HTH_sf"/>
</dbReference>
<dbReference type="Proteomes" id="UP000572051">
    <property type="component" value="Unassembled WGS sequence"/>
</dbReference>
<dbReference type="InterPro" id="IPR025736">
    <property type="entry name" value="PucR_C-HTH_dom"/>
</dbReference>
<feature type="compositionally biased region" description="Basic and acidic residues" evidence="1">
    <location>
        <begin position="356"/>
        <end position="370"/>
    </location>
</feature>
<dbReference type="InterPro" id="IPR012914">
    <property type="entry name" value="PucR_dom"/>
</dbReference>
<sequence>MITVRDITGAPDLEVRAVAGRAGLDRPIRWAHVTELHDPVHWLRGGELVLTAGLGLGAAADDQRAYVRRLHDAGCVGVGVALDDPGDTVPPAVVAEGDRLGLPVLAVEGETPFIAVVEAVAAHHAAERGRAQSRVLTAQDAMARAALRSGPAGVVTTLASSTGGRSLLLDRNGMTSAASPAAEQPWHRLVRSTVAGTARRPRGMAVLDHEGAAVLLQNLGPAGRTLGWLALHCGAEVTAHTRMLANHAASLLAVDLLHSRDTRRALHRQRAPHVAAAVSGRAAPPLTLPDPPWEVVVLPCEDPRALVDEAADALSDVLGATDAADRAGLCALADAVVAVLPASPGPRTGSGPRAGAEAHTDPGPRTDTEARTGTGPHAGAGPHAGERLLRALAHAPNAPRGAGACGARGVADLPSALTRARQAASEGYRNTDEADAWDLFRSAVPREGARAFTDSVLGPLHQHDRRHGTDLAHTLLHYLDHGAQVEAAARDLGVHRNTLRSRLRTAERVLGRPLDAPRTRLELWTALSLAPMPCRDRTWHA</sequence>
<evidence type="ECO:0000259" key="2">
    <source>
        <dbReference type="Pfam" id="PF07905"/>
    </source>
</evidence>
<keyword evidence="5" id="KW-1185">Reference proteome</keyword>
<evidence type="ECO:0000256" key="1">
    <source>
        <dbReference type="SAM" id="MobiDB-lite"/>
    </source>
</evidence>
<dbReference type="InterPro" id="IPR051448">
    <property type="entry name" value="CdaR-like_regulators"/>
</dbReference>
<reference evidence="4 5" key="1">
    <citation type="submission" date="2020-07" db="EMBL/GenBank/DDBJ databases">
        <title>Sequencing the genomes of 1000 actinobacteria strains.</title>
        <authorList>
            <person name="Klenk H.-P."/>
        </authorList>
    </citation>
    <scope>NUCLEOTIDE SEQUENCE [LARGE SCALE GENOMIC DNA]</scope>
    <source>
        <strain evidence="4 5">DSM 44442</strain>
    </source>
</reference>
<feature type="domain" description="Purine catabolism PurC-like" evidence="2">
    <location>
        <begin position="11"/>
        <end position="122"/>
    </location>
</feature>
<evidence type="ECO:0000313" key="5">
    <source>
        <dbReference type="Proteomes" id="UP000572051"/>
    </source>
</evidence>
<organism evidence="4 5">
    <name type="scientific">Nocardiopsis aegyptia</name>
    <dbReference type="NCBI Taxonomy" id="220378"/>
    <lineage>
        <taxon>Bacteria</taxon>
        <taxon>Bacillati</taxon>
        <taxon>Actinomycetota</taxon>
        <taxon>Actinomycetes</taxon>
        <taxon>Streptosporangiales</taxon>
        <taxon>Nocardiopsidaceae</taxon>
        <taxon>Nocardiopsis</taxon>
    </lineage>
</organism>